<sequence length="42" mass="4667">MIRTEPAKRASSFQLIKMGGGPKVPWSKQIIEHEKEKKAGSS</sequence>
<dbReference type="Proteomes" id="UP000005446">
    <property type="component" value="Unassembled WGS sequence"/>
</dbReference>
<dbReference type="AlphaFoldDB" id="H0EPW5"/>
<protein>
    <submittedName>
        <fullName evidence="2">Uncharacterized protein</fullName>
    </submittedName>
</protein>
<accession>H0EPW5</accession>
<name>H0EPW5_GLAL7</name>
<comment type="caution">
    <text evidence="2">The sequence shown here is derived from an EMBL/GenBank/DDBJ whole genome shotgun (WGS) entry which is preliminary data.</text>
</comment>
<gene>
    <name evidence="2" type="ORF">M7I_4703</name>
</gene>
<evidence type="ECO:0000313" key="3">
    <source>
        <dbReference type="Proteomes" id="UP000005446"/>
    </source>
</evidence>
<feature type="compositionally biased region" description="Basic and acidic residues" evidence="1">
    <location>
        <begin position="30"/>
        <end position="42"/>
    </location>
</feature>
<proteinExistence type="predicted"/>
<feature type="region of interest" description="Disordered" evidence="1">
    <location>
        <begin position="18"/>
        <end position="42"/>
    </location>
</feature>
<dbReference type="EMBL" id="AGUE01000117">
    <property type="protein sequence ID" value="EHK99407.1"/>
    <property type="molecule type" value="Genomic_DNA"/>
</dbReference>
<organism evidence="2 3">
    <name type="scientific">Glarea lozoyensis (strain ATCC 74030 / MF5533)</name>
    <dbReference type="NCBI Taxonomy" id="1104152"/>
    <lineage>
        <taxon>Eukaryota</taxon>
        <taxon>Fungi</taxon>
        <taxon>Dikarya</taxon>
        <taxon>Ascomycota</taxon>
        <taxon>Pezizomycotina</taxon>
        <taxon>Leotiomycetes</taxon>
        <taxon>Helotiales</taxon>
        <taxon>Helotiaceae</taxon>
        <taxon>Glarea</taxon>
    </lineage>
</organism>
<keyword evidence="3" id="KW-1185">Reference proteome</keyword>
<dbReference type="HOGENOM" id="CLU_3260646_0_0_1"/>
<evidence type="ECO:0000256" key="1">
    <source>
        <dbReference type="SAM" id="MobiDB-lite"/>
    </source>
</evidence>
<evidence type="ECO:0000313" key="2">
    <source>
        <dbReference type="EMBL" id="EHK99407.1"/>
    </source>
</evidence>
<dbReference type="OrthoDB" id="2100988at2759"/>
<reference evidence="2 3" key="1">
    <citation type="journal article" date="2012" name="Eukaryot. Cell">
        <title>Genome sequence of the fungus Glarea lozoyensis: the first genome sequence of a species from the Helotiaceae family.</title>
        <authorList>
            <person name="Youssar L."/>
            <person name="Gruening B.A."/>
            <person name="Erxleben A."/>
            <person name="Guenther S."/>
            <person name="Huettel W."/>
        </authorList>
    </citation>
    <scope>NUCLEOTIDE SEQUENCE [LARGE SCALE GENOMIC DNA]</scope>
    <source>
        <strain evidence="3">ATCC 74030 / MF5533</strain>
    </source>
</reference>
<dbReference type="InParanoid" id="H0EPW5"/>